<dbReference type="Pfam" id="PF18014">
    <property type="entry name" value="Acetyltransf_18"/>
    <property type="match status" value="1"/>
</dbReference>
<evidence type="ECO:0000259" key="1">
    <source>
        <dbReference type="Pfam" id="PF18014"/>
    </source>
</evidence>
<dbReference type="AlphaFoldDB" id="A0A915LAT7"/>
<protein>
    <submittedName>
        <fullName evidence="3">YitH acetyltransferase (GNAT) domain-containing protein</fullName>
    </submittedName>
</protein>
<proteinExistence type="predicted"/>
<dbReference type="InterPro" id="IPR016181">
    <property type="entry name" value="Acyl_CoA_acyltransferase"/>
</dbReference>
<keyword evidence="2" id="KW-1185">Reference proteome</keyword>
<dbReference type="SUPFAM" id="SSF55729">
    <property type="entry name" value="Acyl-CoA N-acyltransferases (Nat)"/>
    <property type="match status" value="1"/>
</dbReference>
<dbReference type="PANTHER" id="PTHR47237">
    <property type="entry name" value="SLL0310 PROTEIN"/>
    <property type="match status" value="1"/>
</dbReference>
<dbReference type="InterPro" id="IPR041496">
    <property type="entry name" value="YitH/HolE_GNAT"/>
</dbReference>
<feature type="domain" description="YitH/HolE acetyltransferase (GNAT)" evidence="1">
    <location>
        <begin position="157"/>
        <end position="257"/>
    </location>
</feature>
<evidence type="ECO:0000313" key="3">
    <source>
        <dbReference type="WBParaSite" id="nRc.2.0.1.t47478-RA"/>
    </source>
</evidence>
<name>A0A915LAT7_ROMCU</name>
<dbReference type="PANTHER" id="PTHR47237:SF1">
    <property type="entry name" value="SLL0310 PROTEIN"/>
    <property type="match status" value="1"/>
</dbReference>
<organism evidence="2 3">
    <name type="scientific">Romanomermis culicivorax</name>
    <name type="common">Nematode worm</name>
    <dbReference type="NCBI Taxonomy" id="13658"/>
    <lineage>
        <taxon>Eukaryota</taxon>
        <taxon>Metazoa</taxon>
        <taxon>Ecdysozoa</taxon>
        <taxon>Nematoda</taxon>
        <taxon>Enoplea</taxon>
        <taxon>Dorylaimia</taxon>
        <taxon>Mermithida</taxon>
        <taxon>Mermithoidea</taxon>
        <taxon>Mermithidae</taxon>
        <taxon>Romanomermis</taxon>
    </lineage>
</organism>
<dbReference type="OMA" id="PNICELA"/>
<accession>A0A915LAT7</accession>
<sequence length="299" mass="34840">MDEIVKIRPAERRDLPTIEHLAQKEDFHIGLQNWSLYFHTSKDCWQVAENGHREVVGYKVDNALADNVKFAFQLVLREDYRGRGLTRSFDTMHYSRVPTICNATAYSLSRYKFDHFSFGMVGFCGYLRNVEALKPQLSNNGLYFEEITESNIKDAYDYDFSVYGGCRSKFVKEWCLPELYPCEVISLLAKKDQKVCGYGVVREYEGYWTIAPLYADDDLVAQWLLYKLLSNFSDNENRQLYILTDVKNRVIRKFAQLLENMICCDSETRAVLNGDKVSEALIKRMATSKVYGFHDFWPV</sequence>
<evidence type="ECO:0000313" key="2">
    <source>
        <dbReference type="Proteomes" id="UP000887565"/>
    </source>
</evidence>
<dbReference type="Gene3D" id="3.40.630.90">
    <property type="match status" value="1"/>
</dbReference>
<reference evidence="3" key="1">
    <citation type="submission" date="2022-11" db="UniProtKB">
        <authorList>
            <consortium name="WormBaseParasite"/>
        </authorList>
    </citation>
    <scope>IDENTIFICATION</scope>
</reference>
<dbReference type="InterPro" id="IPR052729">
    <property type="entry name" value="Acyl/Acetyltrans_Enzymes"/>
</dbReference>
<dbReference type="WBParaSite" id="nRc.2.0.1.t47478-RA">
    <property type="protein sequence ID" value="nRc.2.0.1.t47478-RA"/>
    <property type="gene ID" value="nRc.2.0.1.g47478"/>
</dbReference>
<dbReference type="Proteomes" id="UP000887565">
    <property type="component" value="Unplaced"/>
</dbReference>